<dbReference type="GO" id="GO:0016279">
    <property type="term" value="F:protein-lysine N-methyltransferase activity"/>
    <property type="evidence" value="ECO:0007669"/>
    <property type="project" value="TreeGrafter"/>
</dbReference>
<dbReference type="Proteomes" id="UP000001929">
    <property type="component" value="Chromosome"/>
</dbReference>
<evidence type="ECO:0000313" key="4">
    <source>
        <dbReference type="Proteomes" id="UP000001929"/>
    </source>
</evidence>
<dbReference type="EnsemblBacteria" id="ABC21377">
    <property type="protein sequence ID" value="ABC21377"/>
    <property type="gene ID" value="Rru_A0573"/>
</dbReference>
<dbReference type="Pfam" id="PF06325">
    <property type="entry name" value="PrmA"/>
    <property type="match status" value="1"/>
</dbReference>
<dbReference type="InterPro" id="IPR029063">
    <property type="entry name" value="SAM-dependent_MTases_sf"/>
</dbReference>
<proteinExistence type="predicted"/>
<evidence type="ECO:0000256" key="1">
    <source>
        <dbReference type="ARBA" id="ARBA00022603"/>
    </source>
</evidence>
<keyword evidence="1" id="KW-0489">Methyltransferase</keyword>
<protein>
    <recommendedName>
        <fullName evidence="5">Methyltransferase</fullName>
    </recommendedName>
</protein>
<dbReference type="AlphaFoldDB" id="Q2RWW8"/>
<dbReference type="PANTHER" id="PTHR43648">
    <property type="entry name" value="ELECTRON TRANSFER FLAVOPROTEIN BETA SUBUNIT LYSINE METHYLTRANSFERASE"/>
    <property type="match status" value="1"/>
</dbReference>
<name>Q2RWW8_RHORT</name>
<dbReference type="HOGENOM" id="CLU_074455_1_0_5"/>
<dbReference type="EMBL" id="CP000230">
    <property type="protein sequence ID" value="ABC21377.1"/>
    <property type="molecule type" value="Genomic_DNA"/>
</dbReference>
<organism evidence="3 4">
    <name type="scientific">Rhodospirillum rubrum (strain ATCC 11170 / ATH 1.1.1 / DSM 467 / LMG 4362 / NCIMB 8255 / S1)</name>
    <dbReference type="NCBI Taxonomy" id="269796"/>
    <lineage>
        <taxon>Bacteria</taxon>
        <taxon>Pseudomonadati</taxon>
        <taxon>Pseudomonadota</taxon>
        <taxon>Alphaproteobacteria</taxon>
        <taxon>Rhodospirillales</taxon>
        <taxon>Rhodospirillaceae</taxon>
        <taxon>Rhodospirillum</taxon>
    </lineage>
</organism>
<evidence type="ECO:0000313" key="3">
    <source>
        <dbReference type="EMBL" id="ABC21377.1"/>
    </source>
</evidence>
<dbReference type="RefSeq" id="WP_011388331.1">
    <property type="nucleotide sequence ID" value="NC_007643.1"/>
</dbReference>
<keyword evidence="2" id="KW-0808">Transferase</keyword>
<dbReference type="eggNOG" id="COG3897">
    <property type="taxonomic scope" value="Bacteria"/>
</dbReference>
<evidence type="ECO:0008006" key="5">
    <source>
        <dbReference type="Google" id="ProtNLM"/>
    </source>
</evidence>
<dbReference type="STRING" id="269796.Rru_A0573"/>
<keyword evidence="4" id="KW-1185">Reference proteome</keyword>
<gene>
    <name evidence="3" type="ordered locus">Rru_A0573</name>
</gene>
<accession>Q2RWW8</accession>
<dbReference type="InterPro" id="IPR050078">
    <property type="entry name" value="Ribosomal_L11_MeTrfase_PrmA"/>
</dbReference>
<reference evidence="3 4" key="1">
    <citation type="journal article" date="2011" name="Stand. Genomic Sci.">
        <title>Complete genome sequence of Rhodospirillum rubrum type strain (S1).</title>
        <authorList>
            <person name="Munk A.C."/>
            <person name="Copeland A."/>
            <person name="Lucas S."/>
            <person name="Lapidus A."/>
            <person name="Del Rio T.G."/>
            <person name="Barry K."/>
            <person name="Detter J.C."/>
            <person name="Hammon N."/>
            <person name="Israni S."/>
            <person name="Pitluck S."/>
            <person name="Brettin T."/>
            <person name="Bruce D."/>
            <person name="Han C."/>
            <person name="Tapia R."/>
            <person name="Gilna P."/>
            <person name="Schmutz J."/>
            <person name="Larimer F."/>
            <person name="Land M."/>
            <person name="Kyrpides N.C."/>
            <person name="Mavromatis K."/>
            <person name="Richardson P."/>
            <person name="Rohde M."/>
            <person name="Goker M."/>
            <person name="Klenk H.P."/>
            <person name="Zhang Y."/>
            <person name="Roberts G.P."/>
            <person name="Reslewic S."/>
            <person name="Schwartz D.C."/>
        </authorList>
    </citation>
    <scope>NUCLEOTIDE SEQUENCE [LARGE SCALE GENOMIC DNA]</scope>
    <source>
        <strain evidence="4">ATCC 11170 / ATH 1.1.1 / DSM 467 / LMG 4362 / NCIMB 8255 / S1</strain>
    </source>
</reference>
<dbReference type="KEGG" id="rru:Rru_A0573"/>
<sequence>MASDPNAFVLAGTAITTPPLLPEMSLYLATEVTPLWEATEVALERHGVPPPYWAFCWAGGQALARHLIDHPEIVRGRRVLDFAAGCGVCAIASALAGAKAVDAAEIDSFALAAIALNATLNKVAVTSLDGDVIGALDRGWDVVLAGDVCYERPMADRVIPWLRALAGRGTKVLLADPGRAYLPGTGLSALATYEVPVSRDLEDRDIRSTTVYALLP</sequence>
<dbReference type="PANTHER" id="PTHR43648:SF1">
    <property type="entry name" value="ELECTRON TRANSFER FLAVOPROTEIN BETA SUBUNIT LYSINE METHYLTRANSFERASE"/>
    <property type="match status" value="1"/>
</dbReference>
<evidence type="ECO:0000256" key="2">
    <source>
        <dbReference type="ARBA" id="ARBA00022679"/>
    </source>
</evidence>
<dbReference type="SUPFAM" id="SSF53335">
    <property type="entry name" value="S-adenosyl-L-methionine-dependent methyltransferases"/>
    <property type="match status" value="1"/>
</dbReference>
<dbReference type="GO" id="GO:0032259">
    <property type="term" value="P:methylation"/>
    <property type="evidence" value="ECO:0007669"/>
    <property type="project" value="UniProtKB-KW"/>
</dbReference>
<dbReference type="PhylomeDB" id="Q2RWW8"/>
<dbReference type="PATRIC" id="fig|269796.9.peg.627"/>
<dbReference type="Gene3D" id="3.40.50.150">
    <property type="entry name" value="Vaccinia Virus protein VP39"/>
    <property type="match status" value="1"/>
</dbReference>